<dbReference type="HAMAP" id="MF_01201">
    <property type="entry name" value="Ala_racemase"/>
    <property type="match status" value="1"/>
</dbReference>
<dbReference type="InterPro" id="IPR029066">
    <property type="entry name" value="PLP-binding_barrel"/>
</dbReference>
<comment type="cofactor">
    <cofactor evidence="1 4">
        <name>pyridoxal 5'-phosphate</name>
        <dbReference type="ChEBI" id="CHEBI:597326"/>
    </cofactor>
</comment>
<evidence type="ECO:0000313" key="6">
    <source>
        <dbReference type="EMBL" id="MBM7614262.1"/>
    </source>
</evidence>
<dbReference type="PANTHER" id="PTHR30511">
    <property type="entry name" value="ALANINE RACEMASE"/>
    <property type="match status" value="1"/>
</dbReference>
<dbReference type="InterPro" id="IPR001608">
    <property type="entry name" value="Ala_racemase_N"/>
</dbReference>
<sequence length="390" mass="43609">MEGKKLLRPVWAEINLDHIKHNLNEVKRVTKKDTKICCVIKADGYGHGAVEISKTLKENGADCFAVATLTEAIQLRKGGVDLPILVLGYTPEEHGERILEHDLTQTVYSFQQARVFSETASKMTKMMKVHIKVDTGMSRLGFYPPEEAFNDIEAIFNLPNILVEGMYTHFATADEKDKTITRKQFDRYMKLAQQLEEAGYQIPIKHVSNSAAIIDLPEMNLDMVRAGIMLYGLYPSPEVSHENVKLKQVITLKLKVAQVKVLPADTGVSYGHIYKTPSTRQIITLPIGYADGFTRMLTSKAEVILKNEKIPVVGRICMDQAMADATGIDVEMGDEVTIIGNDPSIGNTVDEIAKKLGTINYEIVCMVGERIPRIYMENNNLLHVKDSLIE</sequence>
<dbReference type="CDD" id="cd00430">
    <property type="entry name" value="PLPDE_III_AR"/>
    <property type="match status" value="1"/>
</dbReference>
<evidence type="ECO:0000256" key="1">
    <source>
        <dbReference type="ARBA" id="ARBA00001933"/>
    </source>
</evidence>
<dbReference type="Pfam" id="PF00842">
    <property type="entry name" value="Ala_racemase_C"/>
    <property type="match status" value="1"/>
</dbReference>
<evidence type="ECO:0000256" key="4">
    <source>
        <dbReference type="HAMAP-Rule" id="MF_01201"/>
    </source>
</evidence>
<comment type="function">
    <text evidence="4">Catalyzes the interconversion of L-alanine and D-alanine. May also act on other amino acids.</text>
</comment>
<feature type="binding site" evidence="4">
    <location>
        <position position="139"/>
    </location>
    <ligand>
        <name>substrate</name>
    </ligand>
</feature>
<protein>
    <recommendedName>
        <fullName evidence="4">Alanine racemase</fullName>
        <ecNumber evidence="4">5.1.1.1</ecNumber>
    </recommendedName>
</protein>
<dbReference type="Gene3D" id="3.20.20.10">
    <property type="entry name" value="Alanine racemase"/>
    <property type="match status" value="1"/>
</dbReference>
<dbReference type="NCBIfam" id="TIGR00492">
    <property type="entry name" value="alr"/>
    <property type="match status" value="1"/>
</dbReference>
<organism evidence="6 7">
    <name type="scientific">Alkaliphilus hydrothermalis</name>
    <dbReference type="NCBI Taxonomy" id="1482730"/>
    <lineage>
        <taxon>Bacteria</taxon>
        <taxon>Bacillati</taxon>
        <taxon>Bacillota</taxon>
        <taxon>Clostridia</taxon>
        <taxon>Peptostreptococcales</taxon>
        <taxon>Natronincolaceae</taxon>
        <taxon>Alkaliphilus</taxon>
    </lineage>
</organism>
<dbReference type="RefSeq" id="WP_204400540.1">
    <property type="nucleotide sequence ID" value="NZ_JAFBEE010000003.1"/>
</dbReference>
<dbReference type="EC" id="5.1.1.1" evidence="4"/>
<dbReference type="GO" id="GO:0008784">
    <property type="term" value="F:alanine racemase activity"/>
    <property type="evidence" value="ECO:0007669"/>
    <property type="project" value="UniProtKB-EC"/>
</dbReference>
<comment type="catalytic activity">
    <reaction evidence="4">
        <text>L-alanine = D-alanine</text>
        <dbReference type="Rhea" id="RHEA:20249"/>
        <dbReference type="ChEBI" id="CHEBI:57416"/>
        <dbReference type="ChEBI" id="CHEBI:57972"/>
        <dbReference type="EC" id="5.1.1.1"/>
    </reaction>
</comment>
<evidence type="ECO:0000313" key="7">
    <source>
        <dbReference type="Proteomes" id="UP001314796"/>
    </source>
</evidence>
<feature type="domain" description="Alanine racemase C-terminal" evidence="5">
    <location>
        <begin position="249"/>
        <end position="376"/>
    </location>
</feature>
<dbReference type="Proteomes" id="UP001314796">
    <property type="component" value="Unassembled WGS sequence"/>
</dbReference>
<dbReference type="SMART" id="SM01005">
    <property type="entry name" value="Ala_racemase_C"/>
    <property type="match status" value="1"/>
</dbReference>
<dbReference type="PROSITE" id="PS00395">
    <property type="entry name" value="ALANINE_RACEMASE"/>
    <property type="match status" value="1"/>
</dbReference>
<comment type="caution">
    <text evidence="6">The sequence shown here is derived from an EMBL/GenBank/DDBJ whole genome shotgun (WGS) entry which is preliminary data.</text>
</comment>
<comment type="similarity">
    <text evidence="4">Belongs to the alanine racemase family.</text>
</comment>
<keyword evidence="7" id="KW-1185">Reference proteome</keyword>
<comment type="pathway">
    <text evidence="4">Amino-acid biosynthesis; D-alanine biosynthesis; D-alanine from L-alanine: step 1/1.</text>
</comment>
<dbReference type="PANTHER" id="PTHR30511:SF0">
    <property type="entry name" value="ALANINE RACEMASE, CATABOLIC-RELATED"/>
    <property type="match status" value="1"/>
</dbReference>
<name>A0ABS2NMX8_9FIRM</name>
<feature type="binding site" evidence="4">
    <location>
        <position position="318"/>
    </location>
    <ligand>
        <name>substrate</name>
    </ligand>
</feature>
<dbReference type="Gene3D" id="2.40.37.10">
    <property type="entry name" value="Lyase, Ornithine Decarboxylase, Chain A, domain 1"/>
    <property type="match status" value="1"/>
</dbReference>
<evidence type="ECO:0000256" key="2">
    <source>
        <dbReference type="ARBA" id="ARBA00022898"/>
    </source>
</evidence>
<keyword evidence="3 4" id="KW-0413">Isomerase</keyword>
<feature type="active site" description="Proton acceptor; specific for L-alanine" evidence="4">
    <location>
        <position position="270"/>
    </location>
</feature>
<dbReference type="EMBL" id="JAFBEE010000003">
    <property type="protein sequence ID" value="MBM7614262.1"/>
    <property type="molecule type" value="Genomic_DNA"/>
</dbReference>
<accession>A0ABS2NMX8</accession>
<dbReference type="SUPFAM" id="SSF51419">
    <property type="entry name" value="PLP-binding barrel"/>
    <property type="match status" value="1"/>
</dbReference>
<dbReference type="InterPro" id="IPR009006">
    <property type="entry name" value="Ala_racemase/Decarboxylase_C"/>
</dbReference>
<dbReference type="InterPro" id="IPR000821">
    <property type="entry name" value="Ala_racemase"/>
</dbReference>
<reference evidence="6 7" key="1">
    <citation type="submission" date="2021-01" db="EMBL/GenBank/DDBJ databases">
        <title>Genomic Encyclopedia of Type Strains, Phase IV (KMG-IV): sequencing the most valuable type-strain genomes for metagenomic binning, comparative biology and taxonomic classification.</title>
        <authorList>
            <person name="Goeker M."/>
        </authorList>
    </citation>
    <scope>NUCLEOTIDE SEQUENCE [LARGE SCALE GENOMIC DNA]</scope>
    <source>
        <strain evidence="6 7">DSM 25890</strain>
    </source>
</reference>
<evidence type="ECO:0000259" key="5">
    <source>
        <dbReference type="SMART" id="SM01005"/>
    </source>
</evidence>
<evidence type="ECO:0000256" key="3">
    <source>
        <dbReference type="ARBA" id="ARBA00023235"/>
    </source>
</evidence>
<proteinExistence type="inferred from homology"/>
<feature type="modified residue" description="N6-(pyridoxal phosphate)lysine" evidence="4">
    <location>
        <position position="41"/>
    </location>
</feature>
<keyword evidence="2 4" id="KW-0663">Pyridoxal phosphate</keyword>
<dbReference type="PRINTS" id="PR00992">
    <property type="entry name" value="ALARACEMASE"/>
</dbReference>
<dbReference type="Pfam" id="PF01168">
    <property type="entry name" value="Ala_racemase_N"/>
    <property type="match status" value="1"/>
</dbReference>
<gene>
    <name evidence="6" type="ORF">JOC73_000773</name>
</gene>
<dbReference type="SUPFAM" id="SSF50621">
    <property type="entry name" value="Alanine racemase C-terminal domain-like"/>
    <property type="match status" value="1"/>
</dbReference>
<dbReference type="InterPro" id="IPR011079">
    <property type="entry name" value="Ala_racemase_C"/>
</dbReference>
<dbReference type="InterPro" id="IPR020622">
    <property type="entry name" value="Ala_racemase_pyridoxalP-BS"/>
</dbReference>
<feature type="active site" description="Proton acceptor; specific for D-alanine" evidence="4">
    <location>
        <position position="41"/>
    </location>
</feature>